<organism evidence="1 2">
    <name type="scientific">Paraconiothyrium brasiliense</name>
    <dbReference type="NCBI Taxonomy" id="300254"/>
    <lineage>
        <taxon>Eukaryota</taxon>
        <taxon>Fungi</taxon>
        <taxon>Dikarya</taxon>
        <taxon>Ascomycota</taxon>
        <taxon>Pezizomycotina</taxon>
        <taxon>Dothideomycetes</taxon>
        <taxon>Pleosporomycetidae</taxon>
        <taxon>Pleosporales</taxon>
        <taxon>Massarineae</taxon>
        <taxon>Didymosphaeriaceae</taxon>
        <taxon>Paraconiothyrium</taxon>
    </lineage>
</organism>
<dbReference type="PANTHER" id="PTHR42057:SF2">
    <property type="entry name" value="F-BOX DOMAIN PROTEIN (AFU_ORTHOLOGUE AFUA_4G00200)-RELATED"/>
    <property type="match status" value="1"/>
</dbReference>
<gene>
    <name evidence="1" type="ORF">SLS60_009874</name>
</gene>
<dbReference type="EMBL" id="JAKJXO020000016">
    <property type="protein sequence ID" value="KAL1595186.1"/>
    <property type="molecule type" value="Genomic_DNA"/>
</dbReference>
<proteinExistence type="predicted"/>
<evidence type="ECO:0000313" key="2">
    <source>
        <dbReference type="Proteomes" id="UP001521785"/>
    </source>
</evidence>
<evidence type="ECO:0000313" key="1">
    <source>
        <dbReference type="EMBL" id="KAL1595186.1"/>
    </source>
</evidence>
<sequence length="419" mass="47723">MTSFSSLPVELQQQCARYLDIATFKSLRLASRQTALNIGSEALFETVILKFNTDSAARFAKVLENEALRASVKRVICDGRDGTCHREDPTDDHYERTPWAIAVTKLSNFPAVRDIEFWFDDEVEADGWLASGNLKQDESYRKFHQRLLYHSLGNAESVEGLTIKNAQDSLIGYTGDLVGYMGEVEGFIKARKRLKRLALLIQTEETAAPETDHEQLGFQQCFDTALLAHWLIPTQSQLTSLTIYCDYPWNPDPFCDLSDLHFPHLNELAFGNWPIAFDWQIDWITSHSETLKRLSLTGCPIVYLVLGGDFSFDWPTTDSVTVKPGIALFATRWSDVFPLFEQRLPHLTSLNFKPSRPYNAVTHFDNRFNGFAQIDDLGYGSNRYITYQSGTGPSPYTHDLYDFEPLEGSNFEVYVWEDG</sequence>
<evidence type="ECO:0008006" key="3">
    <source>
        <dbReference type="Google" id="ProtNLM"/>
    </source>
</evidence>
<name>A0ABR3QSR4_9PLEO</name>
<accession>A0ABR3QSR4</accession>
<comment type="caution">
    <text evidence="1">The sequence shown here is derived from an EMBL/GenBank/DDBJ whole genome shotgun (WGS) entry which is preliminary data.</text>
</comment>
<dbReference type="Proteomes" id="UP001521785">
    <property type="component" value="Unassembled WGS sequence"/>
</dbReference>
<keyword evidence="2" id="KW-1185">Reference proteome</keyword>
<dbReference type="PANTHER" id="PTHR42057">
    <property type="entry name" value="F-BOX DOMAIN PROTEIN (AFU_ORTHOLOGUE AFUA_4G00200)"/>
    <property type="match status" value="1"/>
</dbReference>
<reference evidence="1 2" key="1">
    <citation type="submission" date="2024-02" db="EMBL/GenBank/DDBJ databases">
        <title>De novo assembly and annotation of 12 fungi associated with fruit tree decline syndrome in Ontario, Canada.</title>
        <authorList>
            <person name="Sulman M."/>
            <person name="Ellouze W."/>
            <person name="Ilyukhin E."/>
        </authorList>
    </citation>
    <scope>NUCLEOTIDE SEQUENCE [LARGE SCALE GENOMIC DNA]</scope>
    <source>
        <strain evidence="1 2">M42-189</strain>
    </source>
</reference>
<protein>
    <recommendedName>
        <fullName evidence="3">F-box domain-containing protein</fullName>
    </recommendedName>
</protein>